<organism evidence="6 7">
    <name type="scientific">Sphingobium quisquiliarum P25</name>
    <dbReference type="NCBI Taxonomy" id="1329909"/>
    <lineage>
        <taxon>Bacteria</taxon>
        <taxon>Pseudomonadati</taxon>
        <taxon>Pseudomonadota</taxon>
        <taxon>Alphaproteobacteria</taxon>
        <taxon>Sphingomonadales</taxon>
        <taxon>Sphingomonadaceae</taxon>
        <taxon>Sphingobium</taxon>
    </lineage>
</organism>
<dbReference type="PRINTS" id="PR00080">
    <property type="entry name" value="SDRFAMILY"/>
</dbReference>
<dbReference type="PROSITE" id="PS00061">
    <property type="entry name" value="ADH_SHORT"/>
    <property type="match status" value="1"/>
</dbReference>
<dbReference type="EMBL" id="ATHO01000130">
    <property type="protein sequence ID" value="EQB04253.1"/>
    <property type="molecule type" value="Genomic_DNA"/>
</dbReference>
<evidence type="ECO:0000313" key="6">
    <source>
        <dbReference type="EMBL" id="EQB04253.1"/>
    </source>
</evidence>
<dbReference type="InterPro" id="IPR023985">
    <property type="entry name" value="SDR_subfam_1"/>
</dbReference>
<dbReference type="PANTHER" id="PTHR42760:SF133">
    <property type="entry name" value="3-OXOACYL-[ACYL-CARRIER-PROTEIN] REDUCTASE"/>
    <property type="match status" value="1"/>
</dbReference>
<dbReference type="PROSITE" id="PS51318">
    <property type="entry name" value="TAT"/>
    <property type="match status" value="1"/>
</dbReference>
<dbReference type="PATRIC" id="fig|1329909.3.peg.2750"/>
<accession>T0GWD8</accession>
<dbReference type="Proteomes" id="UP000015525">
    <property type="component" value="Unassembled WGS sequence"/>
</dbReference>
<dbReference type="NCBIfam" id="TIGR03971">
    <property type="entry name" value="SDR_subfam_1"/>
    <property type="match status" value="1"/>
</dbReference>
<dbReference type="InterPro" id="IPR006311">
    <property type="entry name" value="TAT_signal"/>
</dbReference>
<keyword evidence="2" id="KW-0560">Oxidoreductase</keyword>
<proteinExistence type="inferred from homology"/>
<dbReference type="PANTHER" id="PTHR42760">
    <property type="entry name" value="SHORT-CHAIN DEHYDROGENASES/REDUCTASES FAMILY MEMBER"/>
    <property type="match status" value="1"/>
</dbReference>
<dbReference type="InterPro" id="IPR020904">
    <property type="entry name" value="Sc_DH/Rdtase_CS"/>
</dbReference>
<dbReference type="Pfam" id="PF00106">
    <property type="entry name" value="adh_short"/>
    <property type="match status" value="1"/>
</dbReference>
<reference evidence="6 7" key="1">
    <citation type="journal article" date="2013" name="Genome Announc.">
        <title>Draft Genome Sequence of Sphingobium quisquiliarum Strain P25T, a Novel Hexachlorocyclohexane (HCH)-Degrading Bacterium Isolated from an HCH Dumpsite.</title>
        <authorList>
            <person name="Kumar Singh A."/>
            <person name="Sangwan N."/>
            <person name="Sharma A."/>
            <person name="Gupta V."/>
            <person name="Khurana J.P."/>
            <person name="Lal R."/>
        </authorList>
    </citation>
    <scope>NUCLEOTIDE SEQUENCE [LARGE SCALE GENOMIC DNA]</scope>
    <source>
        <strain evidence="6 7">P25</strain>
    </source>
</reference>
<protein>
    <recommendedName>
        <fullName evidence="8">Oxidoreductase</fullName>
    </recommendedName>
</protein>
<evidence type="ECO:0000256" key="2">
    <source>
        <dbReference type="ARBA" id="ARBA00023002"/>
    </source>
</evidence>
<evidence type="ECO:0000256" key="5">
    <source>
        <dbReference type="RuleBase" id="RU000363"/>
    </source>
</evidence>
<dbReference type="Gene3D" id="3.40.50.720">
    <property type="entry name" value="NAD(P)-binding Rossmann-like Domain"/>
    <property type="match status" value="1"/>
</dbReference>
<dbReference type="RefSeq" id="WP_021238986.1">
    <property type="nucleotide sequence ID" value="NZ_ATHO01000130.1"/>
</dbReference>
<dbReference type="InterPro" id="IPR002347">
    <property type="entry name" value="SDR_fam"/>
</dbReference>
<comment type="similarity">
    <text evidence="1 5">Belongs to the short-chain dehydrogenases/reductases (SDR) family.</text>
</comment>
<dbReference type="SUPFAM" id="SSF51735">
    <property type="entry name" value="NAD(P)-binding Rossmann-fold domains"/>
    <property type="match status" value="1"/>
</dbReference>
<dbReference type="FunFam" id="3.40.50.720:FF:000084">
    <property type="entry name" value="Short-chain dehydrogenase reductase"/>
    <property type="match status" value="1"/>
</dbReference>
<sequence>MAEDDPSISRRQFVASAGLVAAASASSSAAEAAAPQRPAGRFAGKVAWITGGARGQGRSHAQRLAAEGADIILSDSMASLPTIDYPLATQADLDETADMVRAAGRRVLALKSDVRDPAAAADVAQKGARTFGRIDLLIANAGVYGTSPLASMSDALFDDILRTNLYGVFHSMRAVLPGMVERRSGRIVAVASLAARTGQPNTAAYCASKWGVIGMVKATALEVARSNVTVNCVCPTAVNTPLLNNAAAWKRALPGDPAPTQAKFEAKMRENPFAPQGVPWVEPSDVSDSVLFLLSDEARHITGSAIDVAAGSMAGNAA</sequence>
<evidence type="ECO:0000256" key="4">
    <source>
        <dbReference type="ARBA" id="ARBA00051383"/>
    </source>
</evidence>
<gene>
    <name evidence="6" type="ORF">L288_14335</name>
</gene>
<evidence type="ECO:0000256" key="3">
    <source>
        <dbReference type="ARBA" id="ARBA00023027"/>
    </source>
</evidence>
<name>T0GWD8_9SPHN</name>
<evidence type="ECO:0000313" key="7">
    <source>
        <dbReference type="Proteomes" id="UP000015525"/>
    </source>
</evidence>
<keyword evidence="7" id="KW-1185">Reference proteome</keyword>
<dbReference type="GO" id="GO:0016616">
    <property type="term" value="F:oxidoreductase activity, acting on the CH-OH group of donors, NAD or NADP as acceptor"/>
    <property type="evidence" value="ECO:0007669"/>
    <property type="project" value="TreeGrafter"/>
</dbReference>
<keyword evidence="3" id="KW-0520">NAD</keyword>
<evidence type="ECO:0008006" key="8">
    <source>
        <dbReference type="Google" id="ProtNLM"/>
    </source>
</evidence>
<comment type="caution">
    <text evidence="6">The sequence shown here is derived from an EMBL/GenBank/DDBJ whole genome shotgun (WGS) entry which is preliminary data.</text>
</comment>
<dbReference type="CDD" id="cd05233">
    <property type="entry name" value="SDR_c"/>
    <property type="match status" value="1"/>
</dbReference>
<dbReference type="InterPro" id="IPR036291">
    <property type="entry name" value="NAD(P)-bd_dom_sf"/>
</dbReference>
<evidence type="ECO:0000256" key="1">
    <source>
        <dbReference type="ARBA" id="ARBA00006484"/>
    </source>
</evidence>
<dbReference type="PRINTS" id="PR00081">
    <property type="entry name" value="GDHRDH"/>
</dbReference>
<comment type="catalytic activity">
    <reaction evidence="4">
        <text>2,5-dichlorocyclohexa-2,5-dien-1,4-diol + NAD(+) = 2,5-dichlorohydroquinone + NADH + H(+)</text>
        <dbReference type="Rhea" id="RHEA:15741"/>
        <dbReference type="ChEBI" id="CHEBI:15378"/>
        <dbReference type="ChEBI" id="CHEBI:27545"/>
        <dbReference type="ChEBI" id="CHEBI:28975"/>
        <dbReference type="ChEBI" id="CHEBI:57540"/>
        <dbReference type="ChEBI" id="CHEBI:57945"/>
    </reaction>
</comment>
<dbReference type="AlphaFoldDB" id="T0GWD8"/>